<evidence type="ECO:0000259" key="2">
    <source>
        <dbReference type="SMART" id="SM00484"/>
    </source>
</evidence>
<dbReference type="PRINTS" id="PR00853">
    <property type="entry name" value="XPGRADSUPER"/>
</dbReference>
<proteinExistence type="predicted"/>
<sequence length="596" mass="66891">MGIGYIWDILEEYEEIRNIADFAAESLVNEKRPLRIAVDEPYWRYKNVQPQEAEDIKRKHPGANPIEKNTLYVLLNVLHRGVQLVFVFDGPGRPEEKGRRPFQAENEQTLLLRELLDKLGIVCWDAPGEAEAECARMQMLGLVDAVWTEEAGAFMFGSDVVIKFHYDAPKRKNKDCFKVYDLNKIQEIEPCLSHESFLLHSVLTGNDERFMDLKNIGRDEFLVAAQKQLGISLWTTSSSSILEWRDKFVVHLKTCGIDSTLPRNFPSYQKVNDCRSPLVSSYPILMDAFSGTWVKPIDEEALQNLLVEKFLFGAKDYVKWIVQLLVVRTLVKEFTKESTEASDKNNGQEQNSECYELRLASSRPKMSKSPSLSNATFLVAAATTVDLTAWAEENNKHAAKEYIVPERFTVRTLRCLLEQAEISQPEAGESPRAQRTPANSRSSASVPRKRQQSPELGADASPSRAPKKPKGKAPIRNSISDFFQRQPPVPQLPEGSQIASLSMQAKAKAPEDPKQAETSSRQAALNLNVSKAHISHPSSQSTASMSILQKIPPAMSDSGKGARDVSPTAGPSRPPQAYRTSYMDLTSEEDVFRRFS</sequence>
<dbReference type="SMART" id="SM00484">
    <property type="entry name" value="XPGI"/>
    <property type="match status" value="1"/>
</dbReference>
<keyword evidence="3" id="KW-0378">Hydrolase</keyword>
<feature type="compositionally biased region" description="Polar residues" evidence="1">
    <location>
        <begin position="516"/>
        <end position="529"/>
    </location>
</feature>
<dbReference type="Pfam" id="PF00867">
    <property type="entry name" value="XPG_I"/>
    <property type="match status" value="1"/>
</dbReference>
<reference evidence="3 4" key="1">
    <citation type="submission" date="2018-05" db="EMBL/GenBank/DDBJ databases">
        <title>Whole genome sequencing for identification of molecular markers to develop diagnostic detection tools for the regulated plant pathogen Lachnellula willkommii.</title>
        <authorList>
            <person name="Giroux E."/>
            <person name="Bilodeau G."/>
        </authorList>
    </citation>
    <scope>NUCLEOTIDE SEQUENCE [LARGE SCALE GENOMIC DNA]</scope>
    <source>
        <strain evidence="3 4">CBS 625.97</strain>
    </source>
</reference>
<dbReference type="CDD" id="cd09870">
    <property type="entry name" value="PIN_YEN1"/>
    <property type="match status" value="1"/>
</dbReference>
<dbReference type="GO" id="GO:0006974">
    <property type="term" value="P:DNA damage response"/>
    <property type="evidence" value="ECO:0007669"/>
    <property type="project" value="UniProtKB-ARBA"/>
</dbReference>
<dbReference type="GO" id="GO:0017108">
    <property type="term" value="F:5'-flap endonuclease activity"/>
    <property type="evidence" value="ECO:0007669"/>
    <property type="project" value="TreeGrafter"/>
</dbReference>
<evidence type="ECO:0000256" key="1">
    <source>
        <dbReference type="SAM" id="MobiDB-lite"/>
    </source>
</evidence>
<feature type="domain" description="XPG-I" evidence="2">
    <location>
        <begin position="117"/>
        <end position="191"/>
    </location>
</feature>
<evidence type="ECO:0000313" key="3">
    <source>
        <dbReference type="EMBL" id="TVY50532.1"/>
    </source>
</evidence>
<organism evidence="3 4">
    <name type="scientific">Lachnellula cervina</name>
    <dbReference type="NCBI Taxonomy" id="1316786"/>
    <lineage>
        <taxon>Eukaryota</taxon>
        <taxon>Fungi</taxon>
        <taxon>Dikarya</taxon>
        <taxon>Ascomycota</taxon>
        <taxon>Pezizomycotina</taxon>
        <taxon>Leotiomycetes</taxon>
        <taxon>Helotiales</taxon>
        <taxon>Lachnaceae</taxon>
        <taxon>Lachnellula</taxon>
    </lineage>
</organism>
<dbReference type="InterPro" id="IPR006084">
    <property type="entry name" value="XPG/Rad2"/>
</dbReference>
<dbReference type="InterPro" id="IPR029060">
    <property type="entry name" value="PIN-like_dom_sf"/>
</dbReference>
<feature type="compositionally biased region" description="Polar residues" evidence="1">
    <location>
        <begin position="436"/>
        <end position="445"/>
    </location>
</feature>
<dbReference type="SUPFAM" id="SSF88723">
    <property type="entry name" value="PIN domain-like"/>
    <property type="match status" value="1"/>
</dbReference>
<name>A0A7D8YL61_9HELO</name>
<comment type="caution">
    <text evidence="3">The sequence shown here is derived from an EMBL/GenBank/DDBJ whole genome shotgun (WGS) entry which is preliminary data.</text>
</comment>
<dbReference type="InterPro" id="IPR006086">
    <property type="entry name" value="XPG-I_dom"/>
</dbReference>
<gene>
    <name evidence="3" type="primary">Gen1_1</name>
    <name evidence="3" type="ORF">LCER1_G006713</name>
</gene>
<keyword evidence="3" id="KW-0255">Endonuclease</keyword>
<dbReference type="Gene3D" id="3.40.50.1010">
    <property type="entry name" value="5'-nuclease"/>
    <property type="match status" value="1"/>
</dbReference>
<dbReference type="AlphaFoldDB" id="A0A7D8YL61"/>
<dbReference type="OrthoDB" id="2959108at2759"/>
<dbReference type="Proteomes" id="UP000481288">
    <property type="component" value="Unassembled WGS sequence"/>
</dbReference>
<feature type="region of interest" description="Disordered" evidence="1">
    <location>
        <begin position="424"/>
        <end position="596"/>
    </location>
</feature>
<dbReference type="PANTHER" id="PTHR11081:SF62">
    <property type="entry name" value="XPG-I DOMAIN-CONTAINING PROTEIN"/>
    <property type="match status" value="1"/>
</dbReference>
<evidence type="ECO:0000313" key="4">
    <source>
        <dbReference type="Proteomes" id="UP000481288"/>
    </source>
</evidence>
<protein>
    <submittedName>
        <fullName evidence="3">Flap endonuclease GEN-like protein</fullName>
    </submittedName>
</protein>
<keyword evidence="3" id="KW-0540">Nuclease</keyword>
<keyword evidence="4" id="KW-1185">Reference proteome</keyword>
<accession>A0A7D8YL61</accession>
<feature type="compositionally biased region" description="Polar residues" evidence="1">
    <location>
        <begin position="536"/>
        <end position="547"/>
    </location>
</feature>
<dbReference type="EMBL" id="QGMG01001098">
    <property type="protein sequence ID" value="TVY50532.1"/>
    <property type="molecule type" value="Genomic_DNA"/>
</dbReference>
<dbReference type="PANTHER" id="PTHR11081">
    <property type="entry name" value="FLAP ENDONUCLEASE FAMILY MEMBER"/>
    <property type="match status" value="1"/>
</dbReference>